<sequence length="56" mass="6276">PSKTAPKHIAGVGTCVSVLVLLRKIIQVKNRSNETYFKKKKSKVKIFTLNLFLTST</sequence>
<reference evidence="1" key="2">
    <citation type="submission" date="2025-03" db="EMBL/GenBank/DDBJ databases">
        <authorList>
            <consortium name="ELIXIR-Norway"/>
            <consortium name="Elixir Norway"/>
        </authorList>
    </citation>
    <scope>NUCLEOTIDE SEQUENCE</scope>
</reference>
<name>A0AC59Y817_RANTA</name>
<dbReference type="Proteomes" id="UP001162501">
    <property type="component" value="Chromosome 11"/>
</dbReference>
<reference evidence="1" key="1">
    <citation type="submission" date="2023-05" db="EMBL/GenBank/DDBJ databases">
        <authorList>
            <consortium name="ELIXIR-Norway"/>
        </authorList>
    </citation>
    <scope>NUCLEOTIDE SEQUENCE</scope>
</reference>
<organism evidence="1 2">
    <name type="scientific">Rangifer tarandus platyrhynchus</name>
    <name type="common">Svalbard reindeer</name>
    <dbReference type="NCBI Taxonomy" id="3082113"/>
    <lineage>
        <taxon>Eukaryota</taxon>
        <taxon>Metazoa</taxon>
        <taxon>Chordata</taxon>
        <taxon>Craniata</taxon>
        <taxon>Vertebrata</taxon>
        <taxon>Euteleostomi</taxon>
        <taxon>Mammalia</taxon>
        <taxon>Eutheria</taxon>
        <taxon>Laurasiatheria</taxon>
        <taxon>Artiodactyla</taxon>
        <taxon>Ruminantia</taxon>
        <taxon>Pecora</taxon>
        <taxon>Cervidae</taxon>
        <taxon>Odocoileinae</taxon>
        <taxon>Rangifer</taxon>
    </lineage>
</organism>
<evidence type="ECO:0000313" key="1">
    <source>
        <dbReference type="EMBL" id="CAM9468758.1"/>
    </source>
</evidence>
<accession>A0AC59Y817</accession>
<gene>
    <name evidence="1" type="ORF">MRATA1EN22A_LOCUS2934</name>
</gene>
<proteinExistence type="predicted"/>
<feature type="non-terminal residue" evidence="1">
    <location>
        <position position="56"/>
    </location>
</feature>
<feature type="non-terminal residue" evidence="1">
    <location>
        <position position="1"/>
    </location>
</feature>
<evidence type="ECO:0000313" key="2">
    <source>
        <dbReference type="Proteomes" id="UP001162501"/>
    </source>
</evidence>
<dbReference type="EMBL" id="OX596095">
    <property type="protein sequence ID" value="CAM9468758.1"/>
    <property type="molecule type" value="Genomic_DNA"/>
</dbReference>
<protein>
    <submittedName>
        <fullName evidence="1">Uncharacterized protein</fullName>
    </submittedName>
</protein>